<sequence length="124" mass="13479">MRESMPASAQATSHSEPGEWDGPGLVRPGSRTPLFRCFSCLATWPAAPVGAGNWNLSGRVSLSYNPLCTHLASALVFFSISFLRAQQEPHRHIGCCVLQWDRCLGVHAAGCDPHWCPPPFPIVP</sequence>
<feature type="region of interest" description="Disordered" evidence="1">
    <location>
        <begin position="1"/>
        <end position="27"/>
    </location>
</feature>
<evidence type="ECO:0000313" key="3">
    <source>
        <dbReference type="Proteomes" id="UP000234681"/>
    </source>
</evidence>
<gene>
    <name evidence="2 4" type="primary">Slc27a1</name>
    <name evidence="2" type="ORF">rCG_38707</name>
</gene>
<dbReference type="EMBL" id="CH474031">
    <property type="protein sequence ID" value="EDL90776.1"/>
    <property type="molecule type" value="Genomic_DNA"/>
</dbReference>
<dbReference type="RGD" id="620927">
    <property type="gene designation" value="Slc27a1"/>
</dbReference>
<organism evidence="2 3">
    <name type="scientific">Rattus norvegicus</name>
    <name type="common">Rat</name>
    <dbReference type="NCBI Taxonomy" id="10116"/>
    <lineage>
        <taxon>Eukaryota</taxon>
        <taxon>Metazoa</taxon>
        <taxon>Chordata</taxon>
        <taxon>Craniata</taxon>
        <taxon>Vertebrata</taxon>
        <taxon>Euteleostomi</taxon>
        <taxon>Mammalia</taxon>
        <taxon>Eutheria</taxon>
        <taxon>Euarchontoglires</taxon>
        <taxon>Glires</taxon>
        <taxon>Rodentia</taxon>
        <taxon>Myomorpha</taxon>
        <taxon>Muroidea</taxon>
        <taxon>Muridae</taxon>
        <taxon>Murinae</taxon>
        <taxon>Rattus</taxon>
    </lineage>
</organism>
<protein>
    <submittedName>
        <fullName evidence="2">Solute carrier family 27 (Fatty acid transporter), member 1, isoform CRA_c</fullName>
    </submittedName>
</protein>
<evidence type="ECO:0000313" key="4">
    <source>
        <dbReference type="RGD" id="620927"/>
    </source>
</evidence>
<proteinExistence type="predicted"/>
<accession>A6K9W4</accession>
<dbReference type="AlphaFoldDB" id="A6K9W4"/>
<evidence type="ECO:0000256" key="1">
    <source>
        <dbReference type="SAM" id="MobiDB-lite"/>
    </source>
</evidence>
<evidence type="ECO:0000313" key="2">
    <source>
        <dbReference type="EMBL" id="EDL90776.1"/>
    </source>
</evidence>
<name>A6K9W4_RAT</name>
<reference evidence="2 3" key="1">
    <citation type="submission" date="2005-09" db="EMBL/GenBank/DDBJ databases">
        <authorList>
            <person name="Mural R.J."/>
            <person name="Li P.W."/>
            <person name="Adams M.D."/>
            <person name="Amanatides P.G."/>
            <person name="Baden-Tillson H."/>
            <person name="Barnstead M."/>
            <person name="Chin S.H."/>
            <person name="Dew I."/>
            <person name="Evans C.A."/>
            <person name="Ferriera S."/>
            <person name="Flanigan M."/>
            <person name="Fosler C."/>
            <person name="Glodek A."/>
            <person name="Gu Z."/>
            <person name="Holt R.A."/>
            <person name="Jennings D."/>
            <person name="Kraft C.L."/>
            <person name="Lu F."/>
            <person name="Nguyen T."/>
            <person name="Nusskern D.R."/>
            <person name="Pfannkoch C.M."/>
            <person name="Sitter C."/>
            <person name="Sutton G.G."/>
            <person name="Venter J.C."/>
            <person name="Wang Z."/>
            <person name="Woodage T."/>
            <person name="Zheng X.H."/>
            <person name="Zhong F."/>
        </authorList>
    </citation>
    <scope>NUCLEOTIDE SEQUENCE [LARGE SCALE GENOMIC DNA]</scope>
    <source>
        <strain>BN</strain>
        <strain evidence="3">Sprague-Dawley</strain>
    </source>
</reference>
<dbReference type="Proteomes" id="UP000234681">
    <property type="component" value="Chromosome 16"/>
</dbReference>